<dbReference type="EMBL" id="JBBJCI010000231">
    <property type="protein sequence ID" value="KAK7237856.1"/>
    <property type="molecule type" value="Genomic_DNA"/>
</dbReference>
<comment type="caution">
    <text evidence="3">The sequence shown here is derived from an EMBL/GenBank/DDBJ whole genome shotgun (WGS) entry which is preliminary data.</text>
</comment>
<organism evidence="3 4">
    <name type="scientific">Aureococcus anophagefferens</name>
    <name type="common">Harmful bloom alga</name>
    <dbReference type="NCBI Taxonomy" id="44056"/>
    <lineage>
        <taxon>Eukaryota</taxon>
        <taxon>Sar</taxon>
        <taxon>Stramenopiles</taxon>
        <taxon>Ochrophyta</taxon>
        <taxon>Pelagophyceae</taxon>
        <taxon>Pelagomonadales</taxon>
        <taxon>Pelagomonadaceae</taxon>
        <taxon>Aureococcus</taxon>
    </lineage>
</organism>
<evidence type="ECO:0000313" key="3">
    <source>
        <dbReference type="EMBL" id="KAK7237856.1"/>
    </source>
</evidence>
<feature type="region of interest" description="Disordered" evidence="1">
    <location>
        <begin position="34"/>
        <end position="64"/>
    </location>
</feature>
<feature type="compositionally biased region" description="Basic and acidic residues" evidence="1">
    <location>
        <begin position="48"/>
        <end position="64"/>
    </location>
</feature>
<sequence>MVFATSAKVADDQGRAPLLGETKRRAYLGGPALWSSDASVAPEGAGDGSRRVAPEDGGLKRARDGRVAPDLLVDETSGRSEAPRRRTWGFRQFASARNRRVAPGADEVVDEDVRLRQLCDAWVERLATHGRRNHWFERAWLVLDRLQGLGLVWEMAQAWPWPAIWLDWTRHIAWANLDVPATGKHGAGLGSTGELGRSVHGETDGFLERFAAPMVLAAALCVACDVALRSARVRQRCGAADAASELRPYDADAPRSWTTARVWAAGVATRLSMVLYGPLGLVVARLFHCERGFNGPSARSAAWRAYASDGGNQRLAADPAVGCFSNELLAFRTLLAPVGALCLVAVPWLAMRRAVGACAYASPTDHEKTLQRHEIEHVLGVDGGDAGALCDDRSYEVLGNIAADRAADRGATGRRDSDWDFAEVWLVAPYKRHAATREARMLLRKLGLLCCYAWLRGEHRAQGVAVLAVEAYFGLPQVIRRPFRDARSNEACIILELAALTNAVYAMMTAWGLRSAVVMDKEQSIALIAVNGLAAVLVLGVFCAAYRGDAPPRAATAVDRARSAHGATCLVDWVTVSRQARAAAVKASAWRPRCLAPTHVLERRMDDARRAWVEAKRRNCLLEGTVRESLDALVRAHQVCAETTMCVGGKWFAEDGDPFSRAASALKTRSEEKVLMKPRKRALLLKLLALRYFQQARDRKKGSAPRTSRRTFARRLAPLTGAATARARGGGRRRGAGGRRRGAEGSAEAAPRAPGHASARRARQDGRRRRAALRRQRARPGRPGAQLPPPRGDLGDVPEEGSYHEPDSSEGT</sequence>
<feature type="transmembrane region" description="Helical" evidence="2">
    <location>
        <begin position="525"/>
        <end position="546"/>
    </location>
</feature>
<feature type="transmembrane region" description="Helical" evidence="2">
    <location>
        <begin position="491"/>
        <end position="513"/>
    </location>
</feature>
<evidence type="ECO:0000256" key="2">
    <source>
        <dbReference type="SAM" id="Phobius"/>
    </source>
</evidence>
<feature type="region of interest" description="Disordered" evidence="1">
    <location>
        <begin position="696"/>
        <end position="812"/>
    </location>
</feature>
<gene>
    <name evidence="3" type="ORF">SO694_00022246</name>
</gene>
<keyword evidence="2" id="KW-0472">Membrane</keyword>
<feature type="compositionally biased region" description="Basic residues" evidence="1">
    <location>
        <begin position="698"/>
        <end position="713"/>
    </location>
</feature>
<dbReference type="Proteomes" id="UP001363151">
    <property type="component" value="Unassembled WGS sequence"/>
</dbReference>
<feature type="compositionally biased region" description="Basic residues" evidence="1">
    <location>
        <begin position="729"/>
        <end position="740"/>
    </location>
</feature>
<feature type="compositionally biased region" description="Low complexity" evidence="1">
    <location>
        <begin position="744"/>
        <end position="755"/>
    </location>
</feature>
<keyword evidence="2" id="KW-0812">Transmembrane</keyword>
<accession>A0ABR1FT71</accession>
<keyword evidence="4" id="KW-1185">Reference proteome</keyword>
<reference evidence="3 4" key="1">
    <citation type="submission" date="2024-03" db="EMBL/GenBank/DDBJ databases">
        <title>Aureococcus anophagefferens CCMP1851 and Kratosvirus quantuckense: Draft genome of a second virus-susceptible host strain in the model system.</title>
        <authorList>
            <person name="Chase E."/>
            <person name="Truchon A.R."/>
            <person name="Schepens W."/>
            <person name="Wilhelm S.W."/>
        </authorList>
    </citation>
    <scope>NUCLEOTIDE SEQUENCE [LARGE SCALE GENOMIC DNA]</scope>
    <source>
        <strain evidence="3 4">CCMP1851</strain>
    </source>
</reference>
<feature type="transmembrane region" description="Helical" evidence="2">
    <location>
        <begin position="329"/>
        <end position="350"/>
    </location>
</feature>
<feature type="compositionally biased region" description="Basic and acidic residues" evidence="1">
    <location>
        <begin position="801"/>
        <end position="812"/>
    </location>
</feature>
<proteinExistence type="predicted"/>
<evidence type="ECO:0000256" key="1">
    <source>
        <dbReference type="SAM" id="MobiDB-lite"/>
    </source>
</evidence>
<keyword evidence="2" id="KW-1133">Transmembrane helix</keyword>
<feature type="compositionally biased region" description="Low complexity" evidence="1">
    <location>
        <begin position="714"/>
        <end position="727"/>
    </location>
</feature>
<evidence type="ECO:0000313" key="4">
    <source>
        <dbReference type="Proteomes" id="UP001363151"/>
    </source>
</evidence>
<name>A0ABR1FT71_AURAN</name>
<feature type="compositionally biased region" description="Basic residues" evidence="1">
    <location>
        <begin position="758"/>
        <end position="780"/>
    </location>
</feature>
<protein>
    <submittedName>
        <fullName evidence="3">Uncharacterized protein</fullName>
    </submittedName>
</protein>